<feature type="domain" description="Protein kinase" evidence="15">
    <location>
        <begin position="351"/>
        <end position="617"/>
    </location>
</feature>
<dbReference type="GO" id="GO:0004674">
    <property type="term" value="F:protein serine/threonine kinase activity"/>
    <property type="evidence" value="ECO:0007669"/>
    <property type="project" value="TreeGrafter"/>
</dbReference>
<comment type="function">
    <text evidence="11">Small GTPase required for proper nuclear import of RNA polymerase II (RNAPII). May act at an RNAP assembly step prior to nuclear import.</text>
</comment>
<evidence type="ECO:0000256" key="1">
    <source>
        <dbReference type="ARBA" id="ARBA00004123"/>
    </source>
</evidence>
<evidence type="ECO:0000256" key="12">
    <source>
        <dbReference type="ARBA" id="ARBA00083137"/>
    </source>
</evidence>
<dbReference type="Gene3D" id="3.30.200.20">
    <property type="entry name" value="Phosphorylase Kinase, domain 1"/>
    <property type="match status" value="1"/>
</dbReference>
<dbReference type="InterPro" id="IPR000719">
    <property type="entry name" value="Prot_kinase_dom"/>
</dbReference>
<sequence length="1570" mass="167635">MLLRPATTGMWNARPLRLYQKLSHSSTLIRARSQQLDSVAVRMKESLIGSVVSAATGTVESTANTLTGTTTTDTSTTSTDSDSATTSAPATTTPASTSTTAPASTASTTSAPTSTSAPASTSAPTASTTTAPASTTATPASSTSAPTVTPTSTSNSSASDSTATSPPSSTVIATISPIATESLKDGNDTSMSVASNSESSSTQSRGSQGQSYASVSLDSRSGSSSQGSGEAGVTNVAVGSSLSTASIVGLVLDALGALLLLLLLVSWCLRRRRRQQMSSINHVRLGATGNLPVFNTGGTERFETSSTSVSFGPFHTAQPGSVLKSTSDGTRRSGLWDDEVIIAMRIPLEKLTTTKLLSSGGYGEVYSGLYREETVAIKVLLPEKKKDLDQINAFLAEIKMMATIDHPCIVRFLGVAWDSLSDLSAVMEFMEGGDLRSLLDRFEQERRPRGFDLDKARIALQTARALTYLHSLDPKVLHRDLKSRNILLTDELDAKVSDFGVARKYSFTSMTAGVGTGVWMAPEVMLGDRYDASADIYSFGIVLSELDSHLSSSRSMQDVAVDVCVHRTPDFGANRRADGVVDPGWPHFPLSLLPRCIPTKPPLRPVRELQSASHTCCLGWPPTRRSSFRPHRTRSKYLCSTMSLLGTAADIITGTAETLSGTSSTPTPRTATPTPTTRTPTPTTRTPTPTTRTPTPTTRTPRPTTRTPTTTAPAPTTETPVATTEAPTATSSASTTSASTPTATTAVTTAVSQAESTSAPASSSSGSSEATAAPASASATANASTTVIVNVNSQDSDRSDGSASIAVMTESSGEIHAVKVSTSSAELTTYSYVRCFACAKRRKMTPRSPSFDASYAVAPVTLPAVEAIALESFTPSPAIAVHDLNNNNFDRTVDLDSTGRLDSTLRLETSSASAASKPSTKKSSSLWEDEVITAARIPMEKLVRKELISEGGHGAVYHGLYRGECVAIKVLLPEKRKDMRQINIFLSEIKMMATVEHPRIVRFVGVAWDALSDLCAVSEFMEGGDLFSLLRRFDRVDHRAQGFDSEKAKIALHVAQALTYLHSLDPVVLHRDLKSMNILLNADWDAKITDFGVSRKWTVDTMTAGVGTRRWMAPEVMMGKHYNTSADIFSFGVVLSELDSHQPPYASAIATMTSESGEKVMETALMEMVAMGRVRVEFSPNAPAALVNLGHACVDLDPRARPSAGEVHYQLQKILRRLGHLSASDSPMATEATDASATPPPAPGSAYAAAAADPSLPKVYPKPVTVLVIGMAGSGKTTLLQRLAAYGVDAGLRNYVINLDPAVRKTGYTANVDIRDTVDYKQVMTEYGLGPNGAIMTSLNLFATRFDQVIDLLGKRSGDLDYAIVDTPGQIEAFTWSASGQIITESLASTFPSVIVYVVDTPRTASPNTFMSNMLYACSILYKLKLPFVVVFNKIDVMRHDFATEWMTDFEAFQTALDEVQDDSYMGSLSRSLSLVLEEFYNNLTSVGVSAATGEGMPEFFAAVDAAAKQYEDEYLPDLLARIKQQQQKKHEQQEATLSSVMQDMEISAHRDEDEGERTAAAVAGERTDL</sequence>
<evidence type="ECO:0000256" key="2">
    <source>
        <dbReference type="ARBA" id="ARBA00004496"/>
    </source>
</evidence>
<evidence type="ECO:0000256" key="3">
    <source>
        <dbReference type="ARBA" id="ARBA00005290"/>
    </source>
</evidence>
<keyword evidence="10" id="KW-0539">Nucleus</keyword>
<keyword evidence="17" id="KW-1185">Reference proteome</keyword>
<evidence type="ECO:0000259" key="15">
    <source>
        <dbReference type="PROSITE" id="PS50011"/>
    </source>
</evidence>
<organism evidence="16 17">
    <name type="scientific">Phytophthora lilii</name>
    <dbReference type="NCBI Taxonomy" id="2077276"/>
    <lineage>
        <taxon>Eukaryota</taxon>
        <taxon>Sar</taxon>
        <taxon>Stramenopiles</taxon>
        <taxon>Oomycota</taxon>
        <taxon>Peronosporomycetes</taxon>
        <taxon>Peronosporales</taxon>
        <taxon>Peronosporaceae</taxon>
        <taxon>Phytophthora</taxon>
    </lineage>
</organism>
<evidence type="ECO:0000256" key="11">
    <source>
        <dbReference type="ARBA" id="ARBA00055682"/>
    </source>
</evidence>
<keyword evidence="9" id="KW-0342">GTP-binding</keyword>
<keyword evidence="5" id="KW-0963">Cytoplasm</keyword>
<dbReference type="SMART" id="SM00220">
    <property type="entry name" value="S_TKc"/>
    <property type="match status" value="2"/>
</dbReference>
<dbReference type="InterPro" id="IPR004130">
    <property type="entry name" value="Gpn"/>
</dbReference>
<dbReference type="GO" id="GO:0005737">
    <property type="term" value="C:cytoplasm"/>
    <property type="evidence" value="ECO:0007669"/>
    <property type="project" value="UniProtKB-SubCell"/>
</dbReference>
<dbReference type="OrthoDB" id="243313at2759"/>
<dbReference type="Pfam" id="PF03029">
    <property type="entry name" value="ATP_bind_1"/>
    <property type="match status" value="1"/>
</dbReference>
<dbReference type="SUPFAM" id="SSF56112">
    <property type="entry name" value="Protein kinase-like (PK-like)"/>
    <property type="match status" value="2"/>
</dbReference>
<feature type="region of interest" description="Disordered" evidence="14">
    <location>
        <begin position="657"/>
        <end position="770"/>
    </location>
</feature>
<dbReference type="InterPro" id="IPR008271">
    <property type="entry name" value="Ser/Thr_kinase_AS"/>
</dbReference>
<dbReference type="Gene3D" id="1.10.510.10">
    <property type="entry name" value="Transferase(Phosphotransferase) domain 1"/>
    <property type="match status" value="2"/>
</dbReference>
<dbReference type="InterPro" id="IPR011009">
    <property type="entry name" value="Kinase-like_dom_sf"/>
</dbReference>
<protein>
    <recommendedName>
        <fullName evidence="4">GPN-loop GTPase 1</fullName>
    </recommendedName>
    <alternativeName>
        <fullName evidence="12">XPA-binding protein 1 homolog</fullName>
    </alternativeName>
</protein>
<comment type="subcellular location">
    <subcellularLocation>
        <location evidence="2">Cytoplasm</location>
    </subcellularLocation>
    <subcellularLocation>
        <location evidence="1">Nucleus</location>
    </subcellularLocation>
</comment>
<accession>A0A9W6TI09</accession>
<dbReference type="PROSITE" id="PS50011">
    <property type="entry name" value="PROTEIN_KINASE_DOM"/>
    <property type="match status" value="2"/>
</dbReference>
<dbReference type="GO" id="GO:0005634">
    <property type="term" value="C:nucleus"/>
    <property type="evidence" value="ECO:0007669"/>
    <property type="project" value="UniProtKB-SubCell"/>
</dbReference>
<keyword evidence="8 13" id="KW-0175">Coiled coil</keyword>
<reference evidence="16" key="1">
    <citation type="submission" date="2023-04" db="EMBL/GenBank/DDBJ databases">
        <title>Phytophthora lilii NBRC 32176.</title>
        <authorList>
            <person name="Ichikawa N."/>
            <person name="Sato H."/>
            <person name="Tonouchi N."/>
        </authorList>
    </citation>
    <scope>NUCLEOTIDE SEQUENCE</scope>
    <source>
        <strain evidence="16">NBRC 32176</strain>
    </source>
</reference>
<dbReference type="InterPro" id="IPR027417">
    <property type="entry name" value="P-loop_NTPase"/>
</dbReference>
<dbReference type="GO" id="GO:0005524">
    <property type="term" value="F:ATP binding"/>
    <property type="evidence" value="ECO:0007669"/>
    <property type="project" value="InterPro"/>
</dbReference>
<evidence type="ECO:0000256" key="13">
    <source>
        <dbReference type="SAM" id="Coils"/>
    </source>
</evidence>
<feature type="domain" description="Protein kinase" evidence="15">
    <location>
        <begin position="942"/>
        <end position="1211"/>
    </location>
</feature>
<dbReference type="PANTHER" id="PTHR44329:SF214">
    <property type="entry name" value="PROTEIN KINASE DOMAIN-CONTAINING PROTEIN"/>
    <property type="match status" value="1"/>
</dbReference>
<comment type="caution">
    <text evidence="16">The sequence shown here is derived from an EMBL/GenBank/DDBJ whole genome shotgun (WGS) entry which is preliminary data.</text>
</comment>
<feature type="compositionally biased region" description="Low complexity" evidence="14">
    <location>
        <begin position="662"/>
        <end position="770"/>
    </location>
</feature>
<evidence type="ECO:0000256" key="4">
    <source>
        <dbReference type="ARBA" id="ARBA00014579"/>
    </source>
</evidence>
<feature type="compositionally biased region" description="Low complexity" evidence="14">
    <location>
        <begin position="190"/>
        <end position="232"/>
    </location>
</feature>
<evidence type="ECO:0000313" key="16">
    <source>
        <dbReference type="EMBL" id="GMF13707.1"/>
    </source>
</evidence>
<dbReference type="PANTHER" id="PTHR44329">
    <property type="entry name" value="SERINE/THREONINE-PROTEIN KINASE TNNI3K-RELATED"/>
    <property type="match status" value="1"/>
</dbReference>
<keyword evidence="6" id="KW-0547">Nucleotide-binding</keyword>
<feature type="coiled-coil region" evidence="13">
    <location>
        <begin position="1516"/>
        <end position="1544"/>
    </location>
</feature>
<evidence type="ECO:0000313" key="17">
    <source>
        <dbReference type="Proteomes" id="UP001165083"/>
    </source>
</evidence>
<dbReference type="Proteomes" id="UP001165083">
    <property type="component" value="Unassembled WGS sequence"/>
</dbReference>
<feature type="compositionally biased region" description="Low complexity" evidence="14">
    <location>
        <begin position="64"/>
        <end position="180"/>
    </location>
</feature>
<dbReference type="InterPro" id="IPR030230">
    <property type="entry name" value="Gpn1/Npa3/XAB1"/>
</dbReference>
<evidence type="ECO:0000256" key="10">
    <source>
        <dbReference type="ARBA" id="ARBA00023242"/>
    </source>
</evidence>
<gene>
    <name evidence="16" type="ORF">Plil01_000415400</name>
</gene>
<name>A0A9W6TI09_9STRA</name>
<dbReference type="InterPro" id="IPR051681">
    <property type="entry name" value="Ser/Thr_Kinases-Pseudokinases"/>
</dbReference>
<evidence type="ECO:0000256" key="7">
    <source>
        <dbReference type="ARBA" id="ARBA00022801"/>
    </source>
</evidence>
<dbReference type="CDD" id="cd17870">
    <property type="entry name" value="GPN1"/>
    <property type="match status" value="1"/>
</dbReference>
<comment type="similarity">
    <text evidence="3">Belongs to the GPN-loop GTPase family.</text>
</comment>
<dbReference type="EMBL" id="BSXW01000168">
    <property type="protein sequence ID" value="GMF13707.1"/>
    <property type="molecule type" value="Genomic_DNA"/>
</dbReference>
<dbReference type="GO" id="GO:0005525">
    <property type="term" value="F:GTP binding"/>
    <property type="evidence" value="ECO:0007669"/>
    <property type="project" value="UniProtKB-KW"/>
</dbReference>
<feature type="region of interest" description="Disordered" evidence="14">
    <location>
        <begin position="1225"/>
        <end position="1248"/>
    </location>
</feature>
<feature type="region of interest" description="Disordered" evidence="14">
    <location>
        <begin position="64"/>
        <end position="232"/>
    </location>
</feature>
<evidence type="ECO:0000256" key="5">
    <source>
        <dbReference type="ARBA" id="ARBA00022490"/>
    </source>
</evidence>
<evidence type="ECO:0000256" key="8">
    <source>
        <dbReference type="ARBA" id="ARBA00023054"/>
    </source>
</evidence>
<keyword evidence="7" id="KW-0378">Hydrolase</keyword>
<dbReference type="PROSITE" id="PS00108">
    <property type="entry name" value="PROTEIN_KINASE_ST"/>
    <property type="match status" value="2"/>
</dbReference>
<dbReference type="Pfam" id="PF00069">
    <property type="entry name" value="Pkinase"/>
    <property type="match status" value="2"/>
</dbReference>
<dbReference type="Gene3D" id="3.40.50.300">
    <property type="entry name" value="P-loop containing nucleotide triphosphate hydrolases"/>
    <property type="match status" value="1"/>
</dbReference>
<evidence type="ECO:0000256" key="9">
    <source>
        <dbReference type="ARBA" id="ARBA00023134"/>
    </source>
</evidence>
<proteinExistence type="inferred from homology"/>
<dbReference type="SUPFAM" id="SSF52540">
    <property type="entry name" value="P-loop containing nucleoside triphosphate hydrolases"/>
    <property type="match status" value="1"/>
</dbReference>
<dbReference type="FunFam" id="3.40.50.300:FF:000888">
    <property type="entry name" value="GPN-loop GTPase 1"/>
    <property type="match status" value="1"/>
</dbReference>
<dbReference type="GO" id="GO:0003924">
    <property type="term" value="F:GTPase activity"/>
    <property type="evidence" value="ECO:0007669"/>
    <property type="project" value="InterPro"/>
</dbReference>
<feature type="region of interest" description="Disordered" evidence="14">
    <location>
        <begin position="1548"/>
        <end position="1570"/>
    </location>
</feature>
<evidence type="ECO:0000256" key="6">
    <source>
        <dbReference type="ARBA" id="ARBA00022741"/>
    </source>
</evidence>
<evidence type="ECO:0000256" key="14">
    <source>
        <dbReference type="SAM" id="MobiDB-lite"/>
    </source>
</evidence>